<gene>
    <name evidence="5" type="ORF">H0921_02225</name>
</gene>
<dbReference type="Gene3D" id="4.10.520.10">
    <property type="entry name" value="IHF-like DNA-binding proteins"/>
    <property type="match status" value="1"/>
</dbReference>
<keyword evidence="2" id="KW-0238">DNA-binding</keyword>
<dbReference type="InterPro" id="IPR010992">
    <property type="entry name" value="IHF-like_DNA-bd_dom_sf"/>
</dbReference>
<accession>A0A7V9AAE7</accession>
<evidence type="ECO:0000313" key="5">
    <source>
        <dbReference type="EMBL" id="MBA2224973.1"/>
    </source>
</evidence>
<proteinExistence type="inferred from homology"/>
<evidence type="ECO:0000256" key="3">
    <source>
        <dbReference type="RuleBase" id="RU003939"/>
    </source>
</evidence>
<dbReference type="InterPro" id="IPR000119">
    <property type="entry name" value="Hist_DNA-bd"/>
</dbReference>
<dbReference type="Pfam" id="PF00216">
    <property type="entry name" value="Bac_DNA_binding"/>
    <property type="match status" value="1"/>
</dbReference>
<evidence type="ECO:0000256" key="1">
    <source>
        <dbReference type="ARBA" id="ARBA00010529"/>
    </source>
</evidence>
<reference evidence="5 6" key="1">
    <citation type="submission" date="2020-07" db="EMBL/GenBank/DDBJ databases">
        <title>Thermogemmata thermophila gen. nov., sp. nov., a novel moderate thermophilic planctomycete from a Kamchatka hot spring.</title>
        <authorList>
            <person name="Elcheninov A.G."/>
            <person name="Podosokorskaya O.A."/>
            <person name="Kovaleva O.L."/>
            <person name="Novikov A."/>
            <person name="Bonch-Osmolovskaya E.A."/>
            <person name="Toshchakov S.V."/>
            <person name="Kublanov I.V."/>
        </authorList>
    </citation>
    <scope>NUCLEOTIDE SEQUENCE [LARGE SCALE GENOMIC DNA]</scope>
    <source>
        <strain evidence="5 6">2918</strain>
    </source>
</reference>
<dbReference type="PROSITE" id="PS00045">
    <property type="entry name" value="HISTONE_LIKE"/>
    <property type="match status" value="1"/>
</dbReference>
<dbReference type="InterPro" id="IPR020816">
    <property type="entry name" value="Histone-like_DNA-bd_CS"/>
</dbReference>
<dbReference type="PRINTS" id="PR01727">
    <property type="entry name" value="DNABINDINGHU"/>
</dbReference>
<evidence type="ECO:0000256" key="4">
    <source>
        <dbReference type="SAM" id="MobiDB-lite"/>
    </source>
</evidence>
<dbReference type="PANTHER" id="PTHR33175">
    <property type="entry name" value="DNA-BINDING PROTEIN HU"/>
    <property type="match status" value="1"/>
</dbReference>
<dbReference type="GO" id="GO:0005829">
    <property type="term" value="C:cytosol"/>
    <property type="evidence" value="ECO:0007669"/>
    <property type="project" value="TreeGrafter"/>
</dbReference>
<dbReference type="AlphaFoldDB" id="A0A7V9AAE7"/>
<dbReference type="Proteomes" id="UP000542342">
    <property type="component" value="Unassembled WGS sequence"/>
</dbReference>
<sequence length="136" mass="15345">MTKKDIVRLICERANRQRLVKDKLSQQAVKEIVQWTLDSIIDALVQEGRIELRKFGIFEVKQRKPRIARNPRTNEKVEVGPRCVVVFQAGKEMEERVRREGRPAPRRTRAPRNAAAAPSSETAEDAEALAVGGSAT</sequence>
<evidence type="ECO:0000256" key="2">
    <source>
        <dbReference type="ARBA" id="ARBA00023125"/>
    </source>
</evidence>
<dbReference type="PANTHER" id="PTHR33175:SF2">
    <property type="entry name" value="INTEGRATION HOST FACTOR SUBUNIT ALPHA"/>
    <property type="match status" value="1"/>
</dbReference>
<feature type="compositionally biased region" description="Basic and acidic residues" evidence="4">
    <location>
        <begin position="94"/>
        <end position="103"/>
    </location>
</feature>
<dbReference type="GO" id="GO:0003677">
    <property type="term" value="F:DNA binding"/>
    <property type="evidence" value="ECO:0007669"/>
    <property type="project" value="UniProtKB-KW"/>
</dbReference>
<keyword evidence="6" id="KW-1185">Reference proteome</keyword>
<protein>
    <submittedName>
        <fullName evidence="5">Integration host factor subunit beta</fullName>
    </submittedName>
</protein>
<comment type="caution">
    <text evidence="5">The sequence shown here is derived from an EMBL/GenBank/DDBJ whole genome shotgun (WGS) entry which is preliminary data.</text>
</comment>
<feature type="region of interest" description="Disordered" evidence="4">
    <location>
        <begin position="94"/>
        <end position="136"/>
    </location>
</feature>
<dbReference type="SMART" id="SM00411">
    <property type="entry name" value="BHL"/>
    <property type="match status" value="1"/>
</dbReference>
<dbReference type="EMBL" id="JACEFB010000001">
    <property type="protein sequence ID" value="MBA2224973.1"/>
    <property type="molecule type" value="Genomic_DNA"/>
</dbReference>
<evidence type="ECO:0000313" key="6">
    <source>
        <dbReference type="Proteomes" id="UP000542342"/>
    </source>
</evidence>
<dbReference type="GO" id="GO:0030527">
    <property type="term" value="F:structural constituent of chromatin"/>
    <property type="evidence" value="ECO:0007669"/>
    <property type="project" value="InterPro"/>
</dbReference>
<dbReference type="CDD" id="cd13836">
    <property type="entry name" value="IHF_B"/>
    <property type="match status" value="1"/>
</dbReference>
<dbReference type="SUPFAM" id="SSF47729">
    <property type="entry name" value="IHF-like DNA-binding proteins"/>
    <property type="match status" value="1"/>
</dbReference>
<comment type="similarity">
    <text evidence="1 3">Belongs to the bacterial histone-like protein family.</text>
</comment>
<name>A0A7V9AAE7_9BACT</name>
<organism evidence="5 6">
    <name type="scientific">Thermogemmata fonticola</name>
    <dbReference type="NCBI Taxonomy" id="2755323"/>
    <lineage>
        <taxon>Bacteria</taxon>
        <taxon>Pseudomonadati</taxon>
        <taxon>Planctomycetota</taxon>
        <taxon>Planctomycetia</taxon>
        <taxon>Gemmatales</taxon>
        <taxon>Gemmataceae</taxon>
        <taxon>Thermogemmata</taxon>
    </lineage>
</organism>
<dbReference type="RefSeq" id="WP_194536381.1">
    <property type="nucleotide sequence ID" value="NZ_JACEFB010000001.1"/>
</dbReference>